<name>A0A0N4Y6I6_NIPBR</name>
<gene>
    <name evidence="1" type="ORF">NBR_LOCUS11697</name>
</gene>
<proteinExistence type="predicted"/>
<evidence type="ECO:0000313" key="3">
    <source>
        <dbReference type="WBParaSite" id="NBR_0001169601-mRNA-1"/>
    </source>
</evidence>
<organism evidence="3">
    <name type="scientific">Nippostrongylus brasiliensis</name>
    <name type="common">Rat hookworm</name>
    <dbReference type="NCBI Taxonomy" id="27835"/>
    <lineage>
        <taxon>Eukaryota</taxon>
        <taxon>Metazoa</taxon>
        <taxon>Ecdysozoa</taxon>
        <taxon>Nematoda</taxon>
        <taxon>Chromadorea</taxon>
        <taxon>Rhabditida</taxon>
        <taxon>Rhabditina</taxon>
        <taxon>Rhabditomorpha</taxon>
        <taxon>Strongyloidea</taxon>
        <taxon>Heligmosomidae</taxon>
        <taxon>Nippostrongylus</taxon>
    </lineage>
</organism>
<reference evidence="1 2" key="2">
    <citation type="submission" date="2018-11" db="EMBL/GenBank/DDBJ databases">
        <authorList>
            <consortium name="Pathogen Informatics"/>
        </authorList>
    </citation>
    <scope>NUCLEOTIDE SEQUENCE [LARGE SCALE GENOMIC DNA]</scope>
</reference>
<accession>A0A0N4Y6I6</accession>
<protein>
    <submittedName>
        <fullName evidence="3">MazG domain-containing protein</fullName>
    </submittedName>
</protein>
<evidence type="ECO:0000313" key="1">
    <source>
        <dbReference type="EMBL" id="VDL75286.1"/>
    </source>
</evidence>
<reference evidence="3" key="1">
    <citation type="submission" date="2017-02" db="UniProtKB">
        <authorList>
            <consortium name="WormBaseParasite"/>
        </authorList>
    </citation>
    <scope>IDENTIFICATION</scope>
</reference>
<dbReference type="Proteomes" id="UP000271162">
    <property type="component" value="Unassembled WGS sequence"/>
</dbReference>
<sequence length="119" mass="13273">MANQQISQLLKKTTEEELLTTAKEALTAEVDVLSKVKIFCEEKEDSEEGCSDVLDDLSYTVEQMVLAVMELPKVKASSMGKTIETAHTKFNEKYFGEEDSNYADLAYQLGKKVLEAISP</sequence>
<dbReference type="AlphaFoldDB" id="A0A0N4Y6I6"/>
<dbReference type="EMBL" id="UYSL01020581">
    <property type="protein sequence ID" value="VDL75286.1"/>
    <property type="molecule type" value="Genomic_DNA"/>
</dbReference>
<evidence type="ECO:0000313" key="2">
    <source>
        <dbReference type="Proteomes" id="UP000271162"/>
    </source>
</evidence>
<dbReference type="WBParaSite" id="NBR_0001169601-mRNA-1">
    <property type="protein sequence ID" value="NBR_0001169601-mRNA-1"/>
    <property type="gene ID" value="NBR_0001169601"/>
</dbReference>
<keyword evidence="2" id="KW-1185">Reference proteome</keyword>